<gene>
    <name evidence="7" type="primary">icmF</name>
    <name evidence="7" type="ORF">CRT60_08865</name>
</gene>
<evidence type="ECO:0000256" key="1">
    <source>
        <dbReference type="SAM" id="MobiDB-lite"/>
    </source>
</evidence>
<evidence type="ECO:0000259" key="3">
    <source>
        <dbReference type="Pfam" id="PF06744"/>
    </source>
</evidence>
<evidence type="ECO:0000313" key="8">
    <source>
        <dbReference type="Proteomes" id="UP000225379"/>
    </source>
</evidence>
<proteinExistence type="predicted"/>
<dbReference type="Pfam" id="PF06761">
    <property type="entry name" value="IcmF-related"/>
    <property type="match status" value="1"/>
</dbReference>
<dbReference type="OrthoDB" id="9758229at2"/>
<feature type="domain" description="Type VI secretion system component TssM1 helical" evidence="6">
    <location>
        <begin position="971"/>
        <end position="1071"/>
    </location>
</feature>
<dbReference type="EMBL" id="PDKW01000039">
    <property type="protein sequence ID" value="PGH58056.1"/>
    <property type="molecule type" value="Genomic_DNA"/>
</dbReference>
<dbReference type="PANTHER" id="PTHR36153">
    <property type="entry name" value="INNER MEMBRANE PROTEIN-RELATED"/>
    <property type="match status" value="1"/>
</dbReference>
<evidence type="ECO:0000313" key="7">
    <source>
        <dbReference type="EMBL" id="PGH58056.1"/>
    </source>
</evidence>
<dbReference type="Pfam" id="PF14331">
    <property type="entry name" value="IcmF-related_N"/>
    <property type="match status" value="1"/>
</dbReference>
<reference evidence="8" key="1">
    <citation type="submission" date="2017-10" db="EMBL/GenBank/DDBJ databases">
        <authorList>
            <person name="Kravchenko I.K."/>
            <person name="Grouzdev D.S."/>
        </authorList>
    </citation>
    <scope>NUCLEOTIDE SEQUENCE [LARGE SCALE GENOMIC DNA]</scope>
    <source>
        <strain evidence="8">B2</strain>
    </source>
</reference>
<dbReference type="Pfam" id="PF21070">
    <property type="entry name" value="IcmF_helical"/>
    <property type="match status" value="1"/>
</dbReference>
<dbReference type="Proteomes" id="UP000225379">
    <property type="component" value="Unassembled WGS sequence"/>
</dbReference>
<accession>A0A2B8BH01</accession>
<feature type="domain" description="Type VI secretion system component TssM1 N-terminal" evidence="5">
    <location>
        <begin position="199"/>
        <end position="456"/>
    </location>
</feature>
<feature type="compositionally biased region" description="Basic and acidic residues" evidence="1">
    <location>
        <begin position="739"/>
        <end position="758"/>
    </location>
</feature>
<keyword evidence="2" id="KW-1133">Transmembrane helix</keyword>
<evidence type="ECO:0000259" key="4">
    <source>
        <dbReference type="Pfam" id="PF06761"/>
    </source>
</evidence>
<dbReference type="InterPro" id="IPR009612">
    <property type="entry name" value="IcmF-rel"/>
</dbReference>
<feature type="transmembrane region" description="Helical" evidence="2">
    <location>
        <begin position="452"/>
        <end position="469"/>
    </location>
</feature>
<keyword evidence="2" id="KW-0812">Transmembrane</keyword>
<dbReference type="InterPro" id="IPR027417">
    <property type="entry name" value="P-loop_NTPase"/>
</dbReference>
<dbReference type="InterPro" id="IPR010623">
    <property type="entry name" value="IcmF_C"/>
</dbReference>
<dbReference type="InterPro" id="IPR025743">
    <property type="entry name" value="TssM1_N"/>
</dbReference>
<feature type="transmembrane region" description="Helical" evidence="2">
    <location>
        <begin position="12"/>
        <end position="33"/>
    </location>
</feature>
<keyword evidence="2" id="KW-0472">Membrane</keyword>
<dbReference type="InterPro" id="IPR053156">
    <property type="entry name" value="T6SS_TssM-like"/>
</dbReference>
<dbReference type="PANTHER" id="PTHR36153:SF1">
    <property type="entry name" value="TYPE VI SECRETION SYSTEM COMPONENT TSSM1"/>
    <property type="match status" value="1"/>
</dbReference>
<feature type="domain" description="IcmF-related" evidence="4">
    <location>
        <begin position="510"/>
        <end position="824"/>
    </location>
</feature>
<dbReference type="Pfam" id="PF06744">
    <property type="entry name" value="IcmF_C"/>
    <property type="match status" value="1"/>
</dbReference>
<protein>
    <submittedName>
        <fullName evidence="7">Type VI secretion system membrane subunit TssM</fullName>
    </submittedName>
</protein>
<evidence type="ECO:0000259" key="5">
    <source>
        <dbReference type="Pfam" id="PF14331"/>
    </source>
</evidence>
<dbReference type="InterPro" id="IPR048677">
    <property type="entry name" value="TssM1_hel"/>
</dbReference>
<sequence>MTSMINILTARWFTTLVGALVLCLLVWFVGPLVAIGDARPLEADLVRFAVVLVVLVAWGVANMLALSRARKTEAELVEAVTGGADAGGGSGGDAAAAEVATLKARLDETVALLRRSNAKGARGRRFLYEMPWYMMIGPPGSGKSTALENCGLVKHAAGRSGRSAVRGVGGTRNCEWLFTEEAVLIDTAGRYTTQDSNESVDAAGWHGFLDMLKKTRPRQPISGAIVAISLADLAGGSESERASHAQAVRQRLNELYGTFGVRFPTYLLLTKADLIAGFTEFFDDLDKGQREQVWGATLPYSPDPDVTAEGGFAQEFDLLQERLNTRLHDRLQQESDPARRSLIFGFPAQVASLREPVTQFLADVFEGSRYEHKPLLRGVYFTSGTQEGTPIDRLTANIARMVGAGQAAVSPFTGGGRAYFLTNLLRGVIFPEANLVSTNPQLERRLLWMQRGVLAATAVTVLAALGAWTCSTVENRSLIAEGEAATDRFVEQIESVPKNAGQTLRLEAVLPPLDTMRALALKDGQPIPVGATFGLYQGDKIYAQAAGTYSRALNALLLPPLVYRLEAQIRQNQQNTEFLYEALKVYLMLGGQGPLDAALVRQWMALDWGGLYPDPAGGPMRETLLGHLNALLSAPLTPVPLDQPLVEQARRQLARFPLAERAYAQLRQVPAARKLPEWRVVDIGGPAAGRVFARRSGKLLSEGIPGLYTRDGFYTVLLPSLTTIAEDVARESWVLGDPGRGDQNRGDQGRGEQGREADAGQVGQLSRDVLQLYLNDYIARWDGVLADLTLVPMQTASVAAQVASELSGPASPLRNVLLAANAQTKLAAGKSATADAAATVTNVATAAKLPGGDRLASVMATTTAAANALPEPGKAVDDHFAPLHSFVEGRTGVAGASLDDLMRLLNDLYLQLNRAQGGGPTGVPGVPGAALGPSPAQQIAAVASRMPGPVAALAQQMGRAGSSATVGTTRTELNAQWTAQILPFCRQATENRYPVYRSGAADVMLADFAKLFGPNGLIDSFFNQQLRPYVDMTRQPWQWQKVDGADLGIASGVLAQFQRAIAIRDTFFSGGAGPMVRFDLVPTMFDSGVTQAVIEVDGQPVKLVAGQTRPLPVQWPGPSPQTRVTVNDGQTPDMTVDGPWSWFRLLDRAKVAGSGMRDRITVTLAAGGGNIGFELRAGSVLNPFAMKELSEFRCPGAL</sequence>
<comment type="caution">
    <text evidence="7">The sequence shown here is derived from an EMBL/GenBank/DDBJ whole genome shotgun (WGS) entry which is preliminary data.</text>
</comment>
<name>A0A2B8BH01_9PROT</name>
<keyword evidence="8" id="KW-1185">Reference proteome</keyword>
<dbReference type="RefSeq" id="WP_098736041.1">
    <property type="nucleotide sequence ID" value="NZ_PDKW01000039.1"/>
</dbReference>
<dbReference type="AlphaFoldDB" id="A0A2B8BH01"/>
<evidence type="ECO:0000259" key="6">
    <source>
        <dbReference type="Pfam" id="PF21070"/>
    </source>
</evidence>
<feature type="transmembrane region" description="Helical" evidence="2">
    <location>
        <begin position="45"/>
        <end position="66"/>
    </location>
</feature>
<feature type="region of interest" description="Disordered" evidence="1">
    <location>
        <begin position="735"/>
        <end position="760"/>
    </location>
</feature>
<dbReference type="NCBIfam" id="TIGR03348">
    <property type="entry name" value="VI_IcmF"/>
    <property type="match status" value="1"/>
</dbReference>
<evidence type="ECO:0000256" key="2">
    <source>
        <dbReference type="SAM" id="Phobius"/>
    </source>
</evidence>
<dbReference type="SUPFAM" id="SSF52540">
    <property type="entry name" value="P-loop containing nucleoside triphosphate hydrolases"/>
    <property type="match status" value="1"/>
</dbReference>
<dbReference type="InterPro" id="IPR017731">
    <property type="entry name" value="TssM1-like"/>
</dbReference>
<feature type="domain" description="Type VI secretion system IcmF C-terminal" evidence="3">
    <location>
        <begin position="1078"/>
        <end position="1179"/>
    </location>
</feature>
<organism evidence="7 8">
    <name type="scientific">Azospirillum palustre</name>
    <dbReference type="NCBI Taxonomy" id="2044885"/>
    <lineage>
        <taxon>Bacteria</taxon>
        <taxon>Pseudomonadati</taxon>
        <taxon>Pseudomonadota</taxon>
        <taxon>Alphaproteobacteria</taxon>
        <taxon>Rhodospirillales</taxon>
        <taxon>Azospirillaceae</taxon>
        <taxon>Azospirillum</taxon>
    </lineage>
</organism>